<comment type="similarity">
    <text evidence="8">Belongs to the ABC transporter superfamily. Lipoprotein translocase (TC 3.A.1.125) family.</text>
</comment>
<evidence type="ECO:0000256" key="1">
    <source>
        <dbReference type="ARBA" id="ARBA00022448"/>
    </source>
</evidence>
<dbReference type="SMART" id="SM00382">
    <property type="entry name" value="AAA"/>
    <property type="match status" value="1"/>
</dbReference>
<comment type="subunit">
    <text evidence="8">The complex is composed of two ATP-binding proteins (LolD) and two transmembrane proteins (LolC and LolE).</text>
</comment>
<keyword evidence="6 8" id="KW-1278">Translocase</keyword>
<dbReference type="NCBIfam" id="TIGR02211">
    <property type="entry name" value="LolD_lipo_ex"/>
    <property type="match status" value="1"/>
</dbReference>
<evidence type="ECO:0000256" key="6">
    <source>
        <dbReference type="ARBA" id="ARBA00022967"/>
    </source>
</evidence>
<evidence type="ECO:0000256" key="2">
    <source>
        <dbReference type="ARBA" id="ARBA00022475"/>
    </source>
</evidence>
<dbReference type="GO" id="GO:0089705">
    <property type="term" value="P:protein localization to outer membrane"/>
    <property type="evidence" value="ECO:0007669"/>
    <property type="project" value="TreeGrafter"/>
</dbReference>
<dbReference type="InterPro" id="IPR027417">
    <property type="entry name" value="P-loop_NTPase"/>
</dbReference>
<keyword evidence="10" id="KW-0449">Lipoprotein</keyword>
<dbReference type="STRING" id="375574.GCA_001418035_01036"/>
<dbReference type="GO" id="GO:0022857">
    <property type="term" value="F:transmembrane transporter activity"/>
    <property type="evidence" value="ECO:0007669"/>
    <property type="project" value="TreeGrafter"/>
</dbReference>
<dbReference type="PANTHER" id="PTHR24220">
    <property type="entry name" value="IMPORT ATP-BINDING PROTEIN"/>
    <property type="match status" value="1"/>
</dbReference>
<keyword evidence="3 8" id="KW-0997">Cell inner membrane</keyword>
<dbReference type="Pfam" id="PF00005">
    <property type="entry name" value="ABC_tran"/>
    <property type="match status" value="1"/>
</dbReference>
<dbReference type="PROSITE" id="PS50893">
    <property type="entry name" value="ABC_TRANSPORTER_2"/>
    <property type="match status" value="1"/>
</dbReference>
<keyword evidence="11" id="KW-1185">Reference proteome</keyword>
<dbReference type="GO" id="GO:0016887">
    <property type="term" value="F:ATP hydrolysis activity"/>
    <property type="evidence" value="ECO:0007669"/>
    <property type="project" value="InterPro"/>
</dbReference>
<evidence type="ECO:0000259" key="9">
    <source>
        <dbReference type="PROSITE" id="PS50893"/>
    </source>
</evidence>
<sequence length="226" mass="24114">MSETVLECTGLGKVYDEGGLNVQVLQGVDLTVAKGERIAIVGSSGSGKSTLLHLLGGLDVPTHGSIRVMGQALEGMDEAARGVLRNRALGFVYQFHHLLPEFTALENVMMPLLIRRLPRSEAEQAAVALLEKVGLGKRMQHKPGELSGGERQRAAIARALVTRPACLLADEPTGNLDSHNAQAVFDLMLDLNDQLGTSLVIVTHDMGLAARAGRIVRLAEGRLVAE</sequence>
<comment type="subcellular location">
    <subcellularLocation>
        <location evidence="8">Cell inner membrane</location>
        <topology evidence="8">Peripheral membrane protein</topology>
    </subcellularLocation>
</comment>
<keyword evidence="5 8" id="KW-0067">ATP-binding</keyword>
<evidence type="ECO:0000256" key="8">
    <source>
        <dbReference type="RuleBase" id="RU367068"/>
    </source>
</evidence>
<evidence type="ECO:0000256" key="7">
    <source>
        <dbReference type="ARBA" id="ARBA00023136"/>
    </source>
</evidence>
<dbReference type="RefSeq" id="WP_055433605.1">
    <property type="nucleotide sequence ID" value="NZ_CYHA01000002.1"/>
</dbReference>
<evidence type="ECO:0000256" key="3">
    <source>
        <dbReference type="ARBA" id="ARBA00022519"/>
    </source>
</evidence>
<dbReference type="GO" id="GO:0005524">
    <property type="term" value="F:ATP binding"/>
    <property type="evidence" value="ECO:0007669"/>
    <property type="project" value="UniProtKB-UniRule"/>
</dbReference>
<dbReference type="Proteomes" id="UP000243535">
    <property type="component" value="Unassembled WGS sequence"/>
</dbReference>
<proteinExistence type="inferred from homology"/>
<dbReference type="InterPro" id="IPR003439">
    <property type="entry name" value="ABC_transporter-like_ATP-bd"/>
</dbReference>
<keyword evidence="2 8" id="KW-1003">Cell membrane</keyword>
<accession>A0A0K6GUA9</accession>
<evidence type="ECO:0000256" key="5">
    <source>
        <dbReference type="ARBA" id="ARBA00022840"/>
    </source>
</evidence>
<dbReference type="EMBL" id="CYHA01000002">
    <property type="protein sequence ID" value="CUA82375.1"/>
    <property type="molecule type" value="Genomic_DNA"/>
</dbReference>
<dbReference type="PROSITE" id="PS00211">
    <property type="entry name" value="ABC_TRANSPORTER_1"/>
    <property type="match status" value="1"/>
</dbReference>
<gene>
    <name evidence="8" type="primary">lolD</name>
    <name evidence="10" type="ORF">Ga0061063_1243</name>
</gene>
<dbReference type="SUPFAM" id="SSF52540">
    <property type="entry name" value="P-loop containing nucleoside triphosphate hydrolases"/>
    <property type="match status" value="1"/>
</dbReference>
<name>A0A0K6GUA9_9NEIS</name>
<keyword evidence="7 8" id="KW-0472">Membrane</keyword>
<keyword evidence="1 8" id="KW-0813">Transport</keyword>
<organism evidence="10 11">
    <name type="scientific">Gulbenkiania indica</name>
    <dbReference type="NCBI Taxonomy" id="375574"/>
    <lineage>
        <taxon>Bacteria</taxon>
        <taxon>Pseudomonadati</taxon>
        <taxon>Pseudomonadota</taxon>
        <taxon>Betaproteobacteria</taxon>
        <taxon>Neisseriales</taxon>
        <taxon>Chromobacteriaceae</taxon>
        <taxon>Gulbenkiania</taxon>
    </lineage>
</organism>
<comment type="function">
    <text evidence="8">Part of the ABC transporter complex LolCDE involved in the translocation of mature outer membrane-directed lipoproteins, from the inner membrane to the periplasmic chaperone, LolA. Responsible for the formation of the LolA-lipoprotein complex in an ATP-dependent manner.</text>
</comment>
<dbReference type="EC" id="7.6.2.-" evidence="8"/>
<evidence type="ECO:0000313" key="11">
    <source>
        <dbReference type="Proteomes" id="UP000243535"/>
    </source>
</evidence>
<feature type="domain" description="ABC transporter" evidence="9">
    <location>
        <begin position="6"/>
        <end position="226"/>
    </location>
</feature>
<evidence type="ECO:0000256" key="4">
    <source>
        <dbReference type="ARBA" id="ARBA00022741"/>
    </source>
</evidence>
<dbReference type="AlphaFoldDB" id="A0A0K6GUA9"/>
<dbReference type="InterPro" id="IPR017871">
    <property type="entry name" value="ABC_transporter-like_CS"/>
</dbReference>
<dbReference type="OrthoDB" id="581709at2"/>
<dbReference type="InterPro" id="IPR015854">
    <property type="entry name" value="ABC_transpr_LolD-like"/>
</dbReference>
<dbReference type="FunFam" id="3.40.50.300:FF:000230">
    <property type="entry name" value="Lipoprotein-releasing system ATP-binding protein LolD"/>
    <property type="match status" value="1"/>
</dbReference>
<dbReference type="InterPro" id="IPR011924">
    <property type="entry name" value="LolD_lipo_ATP-bd"/>
</dbReference>
<protein>
    <recommendedName>
        <fullName evidence="8">Lipoprotein-releasing system ATP-binding protein LolD</fullName>
        <ecNumber evidence="8">7.6.2.-</ecNumber>
    </recommendedName>
</protein>
<dbReference type="Gene3D" id="3.40.50.300">
    <property type="entry name" value="P-loop containing nucleotide triphosphate hydrolases"/>
    <property type="match status" value="1"/>
</dbReference>
<dbReference type="GO" id="GO:0005886">
    <property type="term" value="C:plasma membrane"/>
    <property type="evidence" value="ECO:0007669"/>
    <property type="project" value="UniProtKB-SubCell"/>
</dbReference>
<dbReference type="CDD" id="cd03255">
    <property type="entry name" value="ABC_MJ0796_LolCDE_FtsE"/>
    <property type="match status" value="1"/>
</dbReference>
<reference evidence="11" key="1">
    <citation type="submission" date="2015-08" db="EMBL/GenBank/DDBJ databases">
        <authorList>
            <person name="Varghese N."/>
        </authorList>
    </citation>
    <scope>NUCLEOTIDE SEQUENCE [LARGE SCALE GENOMIC DNA]</scope>
    <source>
        <strain evidence="11">DSM 17901</strain>
    </source>
</reference>
<dbReference type="PANTHER" id="PTHR24220:SF689">
    <property type="entry name" value="LIPOPROTEIN-RELEASING SYSTEM ATP-BINDING PROTEIN LOLD"/>
    <property type="match status" value="1"/>
</dbReference>
<dbReference type="InterPro" id="IPR003593">
    <property type="entry name" value="AAA+_ATPase"/>
</dbReference>
<dbReference type="InterPro" id="IPR017911">
    <property type="entry name" value="MacB-like_ATP-bd"/>
</dbReference>
<dbReference type="GO" id="GO:0044874">
    <property type="term" value="P:lipoprotein localization to outer membrane"/>
    <property type="evidence" value="ECO:0007669"/>
    <property type="project" value="TreeGrafter"/>
</dbReference>
<keyword evidence="4 8" id="KW-0547">Nucleotide-binding</keyword>
<evidence type="ECO:0000313" key="10">
    <source>
        <dbReference type="EMBL" id="CUA82375.1"/>
    </source>
</evidence>